<evidence type="ECO:0000313" key="2">
    <source>
        <dbReference type="EMBL" id="CAK7908384.1"/>
    </source>
</evidence>
<evidence type="ECO:0000256" key="1">
    <source>
        <dbReference type="SAM" id="MobiDB-lite"/>
    </source>
</evidence>
<dbReference type="Proteomes" id="UP001497600">
    <property type="component" value="Chromosome E"/>
</dbReference>
<dbReference type="InterPro" id="IPR002495">
    <property type="entry name" value="Glyco_trans_8"/>
</dbReference>
<evidence type="ECO:0008006" key="4">
    <source>
        <dbReference type="Google" id="ProtNLM"/>
    </source>
</evidence>
<protein>
    <recommendedName>
        <fullName evidence="4">Glycogenin glucosyltransferase</fullName>
    </recommendedName>
</protein>
<dbReference type="PANTHER" id="PTHR11183">
    <property type="entry name" value="GLYCOGENIN SUBFAMILY MEMBER"/>
    <property type="match status" value="1"/>
</dbReference>
<gene>
    <name evidence="2" type="ORF">CAAN4_E10022</name>
</gene>
<accession>A0ABP0EEQ7</accession>
<sequence>MTIGVVTLLYDPSYLPGALVLGVSLLKLVSSSSLDIETAILIDESKFTKYQLELLLELYDVLIPVQTFSSSLHEKLVNDLQRPELAKTFTKVALWGLSRYSKILYLDADTLPEWNQDHTILDLLKLSFPQNKVLAVPDSGFPDIFNSGVFVLQPNARDYENLLILVEESLHNPDVSFDGADQGLLNQYFNPQPNWVVDLLENDQGLPNDIGNIESTQTTNWIKIPFVYNVTPSSEYEYLPAYKYFTNSTNDKGGALPTIGSTSPVDLKNLGVDSIDNNSLEVSTKNTLNRYSSSAKKYFRKGNQIKLMHFIGPIKPWHSEKAIVLQHESHVHKKWWNLWAEYYGTASSVESVVFWEKALGSDSNAHEMYFTKGQESGMRRQKPVVNKVEDDLELENEPPKVSATDPNALCDPRSYVNTNISTTSSSDSTWDPTKEPPPKSSGHEISTFGEGVTTFENTWDKSQDQILESRQVEEVQDLPENNEDNRSNYEPERVFNDVEGIIESSPTSQSDQLAAKLRELVMESEQELEDNYEVEAVTHEQKEQSLEPVHNYGKLFPWEYREEVHAPERTFE</sequence>
<dbReference type="Pfam" id="PF01501">
    <property type="entry name" value="Glyco_transf_8"/>
    <property type="match status" value="1"/>
</dbReference>
<dbReference type="Gene3D" id="3.90.550.10">
    <property type="entry name" value="Spore Coat Polysaccharide Biosynthesis Protein SpsA, Chain A"/>
    <property type="match status" value="2"/>
</dbReference>
<organism evidence="2 3">
    <name type="scientific">[Candida] anglica</name>
    <dbReference type="NCBI Taxonomy" id="148631"/>
    <lineage>
        <taxon>Eukaryota</taxon>
        <taxon>Fungi</taxon>
        <taxon>Dikarya</taxon>
        <taxon>Ascomycota</taxon>
        <taxon>Saccharomycotina</taxon>
        <taxon>Pichiomycetes</taxon>
        <taxon>Debaryomycetaceae</taxon>
        <taxon>Kurtzmaniella</taxon>
    </lineage>
</organism>
<dbReference type="InterPro" id="IPR050587">
    <property type="entry name" value="GNT1/Glycosyltrans_8"/>
</dbReference>
<dbReference type="EMBL" id="OZ004257">
    <property type="protein sequence ID" value="CAK7908384.1"/>
    <property type="molecule type" value="Genomic_DNA"/>
</dbReference>
<reference evidence="2 3" key="1">
    <citation type="submission" date="2024-01" db="EMBL/GenBank/DDBJ databases">
        <authorList>
            <consortium name="Genoscope - CEA"/>
            <person name="William W."/>
        </authorList>
    </citation>
    <scope>NUCLEOTIDE SEQUENCE [LARGE SCALE GENOMIC DNA]</scope>
    <source>
        <strain evidence="2 3">29B2s-10</strain>
    </source>
</reference>
<proteinExistence type="predicted"/>
<dbReference type="SUPFAM" id="SSF53448">
    <property type="entry name" value="Nucleotide-diphospho-sugar transferases"/>
    <property type="match status" value="1"/>
</dbReference>
<name>A0ABP0EEQ7_9ASCO</name>
<keyword evidence="3" id="KW-1185">Reference proteome</keyword>
<dbReference type="InterPro" id="IPR029044">
    <property type="entry name" value="Nucleotide-diphossugar_trans"/>
</dbReference>
<evidence type="ECO:0000313" key="3">
    <source>
        <dbReference type="Proteomes" id="UP001497600"/>
    </source>
</evidence>
<feature type="region of interest" description="Disordered" evidence="1">
    <location>
        <begin position="391"/>
        <end position="447"/>
    </location>
</feature>